<feature type="domain" description="IclR-ED" evidence="1">
    <location>
        <begin position="1"/>
        <end position="75"/>
    </location>
</feature>
<accession>A0A935IMI6</accession>
<evidence type="ECO:0000313" key="3">
    <source>
        <dbReference type="Proteomes" id="UP000726105"/>
    </source>
</evidence>
<dbReference type="InterPro" id="IPR029016">
    <property type="entry name" value="GAF-like_dom_sf"/>
</dbReference>
<protein>
    <recommendedName>
        <fullName evidence="1">IclR-ED domain-containing protein</fullName>
    </recommendedName>
</protein>
<dbReference type="Pfam" id="PF01614">
    <property type="entry name" value="IclR_C"/>
    <property type="match status" value="1"/>
</dbReference>
<dbReference type="Proteomes" id="UP000726105">
    <property type="component" value="Unassembled WGS sequence"/>
</dbReference>
<dbReference type="PROSITE" id="PS51078">
    <property type="entry name" value="ICLR_ED"/>
    <property type="match status" value="1"/>
</dbReference>
<gene>
    <name evidence="2" type="ORF">IPI13_17525</name>
</gene>
<evidence type="ECO:0000313" key="2">
    <source>
        <dbReference type="EMBL" id="MBK7274859.1"/>
    </source>
</evidence>
<dbReference type="SUPFAM" id="SSF55781">
    <property type="entry name" value="GAF domain-like"/>
    <property type="match status" value="1"/>
</dbReference>
<organism evidence="2 3">
    <name type="scientific">Candidatus Phosphoribacter hodrii</name>
    <dbReference type="NCBI Taxonomy" id="2953743"/>
    <lineage>
        <taxon>Bacteria</taxon>
        <taxon>Bacillati</taxon>
        <taxon>Actinomycetota</taxon>
        <taxon>Actinomycetes</taxon>
        <taxon>Micrococcales</taxon>
        <taxon>Dermatophilaceae</taxon>
        <taxon>Candidatus Phosphoribacter</taxon>
    </lineage>
</organism>
<reference evidence="2 3" key="1">
    <citation type="submission" date="2020-10" db="EMBL/GenBank/DDBJ databases">
        <title>Connecting structure to function with the recovery of over 1000 high-quality activated sludge metagenome-assembled genomes encoding full-length rRNA genes using long-read sequencing.</title>
        <authorList>
            <person name="Singleton C.M."/>
            <person name="Petriglieri F."/>
            <person name="Kristensen J.M."/>
            <person name="Kirkegaard R.H."/>
            <person name="Michaelsen T.Y."/>
            <person name="Andersen M.H."/>
            <person name="Karst S.M."/>
            <person name="Dueholm M.S."/>
            <person name="Nielsen P.H."/>
            <person name="Albertsen M."/>
        </authorList>
    </citation>
    <scope>NUCLEOTIDE SEQUENCE [LARGE SCALE GENOMIC DNA]</scope>
    <source>
        <strain evidence="2">Ega_18-Q3-R5-49_MAXAC.001</strain>
    </source>
</reference>
<sequence length="75" mass="7816">MRRDLAKIRKQGYAVNNGETERGVTAVGSLVADADGPLGALSVSIPTIRYVPANVNTLVAALRTASEQIVATLHG</sequence>
<dbReference type="Gene3D" id="3.30.450.40">
    <property type="match status" value="1"/>
</dbReference>
<proteinExistence type="predicted"/>
<dbReference type="AlphaFoldDB" id="A0A935IMI6"/>
<evidence type="ECO:0000259" key="1">
    <source>
        <dbReference type="PROSITE" id="PS51078"/>
    </source>
</evidence>
<dbReference type="InterPro" id="IPR014757">
    <property type="entry name" value="Tscrpt_reg_IclR_C"/>
</dbReference>
<name>A0A935IMI6_9MICO</name>
<comment type="caution">
    <text evidence="2">The sequence shown here is derived from an EMBL/GenBank/DDBJ whole genome shotgun (WGS) entry which is preliminary data.</text>
</comment>
<dbReference type="EMBL" id="JADJIB010000014">
    <property type="protein sequence ID" value="MBK7274859.1"/>
    <property type="molecule type" value="Genomic_DNA"/>
</dbReference>